<name>A0A1I7ZUY3_9BILA</name>
<keyword evidence="1" id="KW-1015">Disulfide bond</keyword>
<dbReference type="InterPro" id="IPR008139">
    <property type="entry name" value="SaposinB_dom"/>
</dbReference>
<evidence type="ECO:0000259" key="3">
    <source>
        <dbReference type="PROSITE" id="PS50015"/>
    </source>
</evidence>
<dbReference type="Proteomes" id="UP000095287">
    <property type="component" value="Unplaced"/>
</dbReference>
<proteinExistence type="predicted"/>
<protein>
    <submittedName>
        <fullName evidence="5">Saposin B-type domain-containing protein</fullName>
    </submittedName>
</protein>
<keyword evidence="2" id="KW-0812">Transmembrane</keyword>
<dbReference type="PROSITE" id="PS50015">
    <property type="entry name" value="SAP_B"/>
    <property type="match status" value="1"/>
</dbReference>
<accession>A0A1I7ZUY3</accession>
<sequence>MTIKRLAAAAFCPNQAFYHPSHVCGLHRLSNALIMRAYKMDLLSPTVLAFHTMKLLIATPFFFAVLATVLALPASHLKCVPKNMVFDRPDDLPYDSDSSCGMCLDLVEVLQIHEDCHRRMVEKKMDEKCNSYGHTGVLDQICRIFVESMHEEVSKHVDREPMRLCSKLLDCQYE</sequence>
<evidence type="ECO:0000256" key="1">
    <source>
        <dbReference type="ARBA" id="ARBA00023157"/>
    </source>
</evidence>
<evidence type="ECO:0000256" key="2">
    <source>
        <dbReference type="SAM" id="Phobius"/>
    </source>
</evidence>
<reference evidence="5" key="1">
    <citation type="submission" date="2016-11" db="UniProtKB">
        <authorList>
            <consortium name="WormBaseParasite"/>
        </authorList>
    </citation>
    <scope>IDENTIFICATION</scope>
</reference>
<organism evidence="4 5">
    <name type="scientific">Steinernema glaseri</name>
    <dbReference type="NCBI Taxonomy" id="37863"/>
    <lineage>
        <taxon>Eukaryota</taxon>
        <taxon>Metazoa</taxon>
        <taxon>Ecdysozoa</taxon>
        <taxon>Nematoda</taxon>
        <taxon>Chromadorea</taxon>
        <taxon>Rhabditida</taxon>
        <taxon>Tylenchina</taxon>
        <taxon>Panagrolaimomorpha</taxon>
        <taxon>Strongyloidoidea</taxon>
        <taxon>Steinernematidae</taxon>
        <taxon>Steinernema</taxon>
    </lineage>
</organism>
<feature type="domain" description="Saposin B-type" evidence="3">
    <location>
        <begin position="96"/>
        <end position="174"/>
    </location>
</feature>
<keyword evidence="4" id="KW-1185">Reference proteome</keyword>
<feature type="transmembrane region" description="Helical" evidence="2">
    <location>
        <begin position="49"/>
        <end position="72"/>
    </location>
</feature>
<keyword evidence="2" id="KW-1133">Transmembrane helix</keyword>
<dbReference type="WBParaSite" id="L893_g30071.t1">
    <property type="protein sequence ID" value="L893_g30071.t1"/>
    <property type="gene ID" value="L893_g30071"/>
</dbReference>
<dbReference type="AlphaFoldDB" id="A0A1I7ZUY3"/>
<evidence type="ECO:0000313" key="4">
    <source>
        <dbReference type="Proteomes" id="UP000095287"/>
    </source>
</evidence>
<evidence type="ECO:0000313" key="5">
    <source>
        <dbReference type="WBParaSite" id="L893_g30071.t1"/>
    </source>
</evidence>
<keyword evidence="2" id="KW-0472">Membrane</keyword>